<dbReference type="GO" id="GO:0008948">
    <property type="term" value="F:oxaloacetate decarboxylase activity"/>
    <property type="evidence" value="ECO:0007669"/>
    <property type="project" value="UniProtKB-EC"/>
</dbReference>
<keyword evidence="11" id="KW-0808">Transferase</keyword>
<dbReference type="SUPFAM" id="SSF89562">
    <property type="entry name" value="RraA-like"/>
    <property type="match status" value="1"/>
</dbReference>
<protein>
    <recommendedName>
        <fullName evidence="10">4-hydroxy-4-methyl-2-oxoglutarate aldolase</fullName>
        <shortName evidence="10">HMG aldolase</shortName>
        <ecNumber evidence="10">4.1.1.112</ecNumber>
        <ecNumber evidence="10">4.1.3.17</ecNumber>
    </recommendedName>
    <alternativeName>
        <fullName evidence="10">Oxaloacetate decarboxylase</fullName>
    </alternativeName>
</protein>
<dbReference type="EC" id="4.1.3.17" evidence="10"/>
<dbReference type="InterPro" id="IPR005493">
    <property type="entry name" value="RraA/RraA-like"/>
</dbReference>
<dbReference type="InterPro" id="IPR010203">
    <property type="entry name" value="RraA"/>
</dbReference>
<dbReference type="EMBL" id="QCZG01000043">
    <property type="protein sequence ID" value="PWA08007.1"/>
    <property type="molecule type" value="Genomic_DNA"/>
</dbReference>
<dbReference type="GO" id="GO:0008168">
    <property type="term" value="F:methyltransferase activity"/>
    <property type="evidence" value="ECO:0007669"/>
    <property type="project" value="UniProtKB-KW"/>
</dbReference>
<comment type="caution">
    <text evidence="11">The sequence shown here is derived from an EMBL/GenBank/DDBJ whole genome shotgun (WGS) entry which is preliminary data.</text>
</comment>
<keyword evidence="9" id="KW-0460">Magnesium</keyword>
<keyword evidence="11" id="KW-0489">Methyltransferase</keyword>
<keyword evidence="6 10" id="KW-0456">Lyase</keyword>
<dbReference type="PANTHER" id="PTHR33254">
    <property type="entry name" value="4-HYDROXY-4-METHYL-2-OXOGLUTARATE ALDOLASE 3-RELATED"/>
    <property type="match status" value="1"/>
</dbReference>
<reference evidence="11 12" key="1">
    <citation type="submission" date="2018-04" db="EMBL/GenBank/DDBJ databases">
        <title>Camelliibacillus theae gen. nov., sp. nov., isolated from Pu'er tea.</title>
        <authorList>
            <person name="Niu L."/>
        </authorList>
    </citation>
    <scope>NUCLEOTIDE SEQUENCE [LARGE SCALE GENOMIC DNA]</scope>
    <source>
        <strain evidence="11 12">T8</strain>
    </source>
</reference>
<feature type="binding site" evidence="9">
    <location>
        <position position="99"/>
    </location>
    <ligand>
        <name>Mg(2+)</name>
        <dbReference type="ChEBI" id="CHEBI:18420"/>
    </ligand>
</feature>
<evidence type="ECO:0000313" key="12">
    <source>
        <dbReference type="Proteomes" id="UP000245998"/>
    </source>
</evidence>
<sequence length="160" mass="17130">MSHFKTADLCDEHSDSLQICTTEFRSYGKKKQFYGKIETVNVYEDNVLVLEAIESVPEGSVIVVNGGGSKRCALLGDRLAGIAASRKVSGLIINGCVRDSADLADMETGIFALGTNPLKSKKNGTGERGSTLHFGGVDWAPGDYVYADEDGVIISKKPLL</sequence>
<evidence type="ECO:0000256" key="9">
    <source>
        <dbReference type="PIRSR" id="PIRSR605493-1"/>
    </source>
</evidence>
<dbReference type="Proteomes" id="UP000245998">
    <property type="component" value="Unassembled WGS sequence"/>
</dbReference>
<evidence type="ECO:0000256" key="5">
    <source>
        <dbReference type="ARBA" id="ARBA00022723"/>
    </source>
</evidence>
<comment type="catalytic activity">
    <reaction evidence="8 10">
        <text>oxaloacetate + H(+) = pyruvate + CO2</text>
        <dbReference type="Rhea" id="RHEA:15641"/>
        <dbReference type="ChEBI" id="CHEBI:15361"/>
        <dbReference type="ChEBI" id="CHEBI:15378"/>
        <dbReference type="ChEBI" id="CHEBI:16452"/>
        <dbReference type="ChEBI" id="CHEBI:16526"/>
        <dbReference type="EC" id="4.1.1.112"/>
    </reaction>
</comment>
<dbReference type="EC" id="4.1.1.112" evidence="10"/>
<evidence type="ECO:0000256" key="8">
    <source>
        <dbReference type="ARBA" id="ARBA00047973"/>
    </source>
</evidence>
<feature type="binding site" evidence="9">
    <location>
        <begin position="76"/>
        <end position="79"/>
    </location>
    <ligand>
        <name>substrate</name>
    </ligand>
</feature>
<comment type="cofactor">
    <cofactor evidence="2 10">
        <name>a divalent metal cation</name>
        <dbReference type="ChEBI" id="CHEBI:60240"/>
    </cofactor>
</comment>
<dbReference type="GO" id="GO:0008428">
    <property type="term" value="F:ribonuclease inhibitor activity"/>
    <property type="evidence" value="ECO:0007669"/>
    <property type="project" value="InterPro"/>
</dbReference>
<dbReference type="GO" id="GO:0046872">
    <property type="term" value="F:metal ion binding"/>
    <property type="evidence" value="ECO:0007669"/>
    <property type="project" value="UniProtKB-KW"/>
</dbReference>
<dbReference type="NCBIfam" id="NF006875">
    <property type="entry name" value="PRK09372.1"/>
    <property type="match status" value="1"/>
</dbReference>
<keyword evidence="5 9" id="KW-0479">Metal-binding</keyword>
<comment type="similarity">
    <text evidence="3 10">Belongs to the class II aldolase/RraA-like family.</text>
</comment>
<keyword evidence="12" id="KW-1185">Reference proteome</keyword>
<comment type="cofactor">
    <cofactor evidence="9">
        <name>Mg(2+)</name>
        <dbReference type="ChEBI" id="CHEBI:18420"/>
    </cofactor>
</comment>
<evidence type="ECO:0000256" key="1">
    <source>
        <dbReference type="ARBA" id="ARBA00001342"/>
    </source>
</evidence>
<dbReference type="AlphaFoldDB" id="A0A2U1JS28"/>
<dbReference type="CDD" id="cd16841">
    <property type="entry name" value="RraA_family"/>
    <property type="match status" value="1"/>
</dbReference>
<dbReference type="GO" id="GO:0032259">
    <property type="term" value="P:methylation"/>
    <property type="evidence" value="ECO:0007669"/>
    <property type="project" value="UniProtKB-KW"/>
</dbReference>
<dbReference type="Pfam" id="PF03737">
    <property type="entry name" value="RraA-like"/>
    <property type="match status" value="1"/>
</dbReference>
<dbReference type="NCBIfam" id="TIGR01935">
    <property type="entry name" value="NOT-MenG"/>
    <property type="match status" value="1"/>
</dbReference>
<comment type="catalytic activity">
    <reaction evidence="1 10">
        <text>4-hydroxy-4-methyl-2-oxoglutarate = 2 pyruvate</text>
        <dbReference type="Rhea" id="RHEA:22748"/>
        <dbReference type="ChEBI" id="CHEBI:15361"/>
        <dbReference type="ChEBI" id="CHEBI:58276"/>
        <dbReference type="EC" id="4.1.3.17"/>
    </reaction>
</comment>
<dbReference type="InterPro" id="IPR036704">
    <property type="entry name" value="RraA/RraA-like_sf"/>
</dbReference>
<dbReference type="OrthoDB" id="9784786at2"/>
<dbReference type="GO" id="GO:0051252">
    <property type="term" value="P:regulation of RNA metabolic process"/>
    <property type="evidence" value="ECO:0007669"/>
    <property type="project" value="InterPro"/>
</dbReference>
<accession>A0A2U1JS28</accession>
<evidence type="ECO:0000256" key="6">
    <source>
        <dbReference type="ARBA" id="ARBA00023239"/>
    </source>
</evidence>
<proteinExistence type="inferred from homology"/>
<evidence type="ECO:0000256" key="7">
    <source>
        <dbReference type="ARBA" id="ARBA00025046"/>
    </source>
</evidence>
<evidence type="ECO:0000256" key="2">
    <source>
        <dbReference type="ARBA" id="ARBA00001968"/>
    </source>
</evidence>
<gene>
    <name evidence="11" type="ORF">DCC39_15695</name>
</gene>
<comment type="function">
    <text evidence="7 10">Catalyzes the aldol cleavage of 4-hydroxy-4-methyl-2-oxoglutarate (HMG) into 2 molecules of pyruvate. Also contains a secondary oxaloacetate (OAA) decarboxylase activity due to the common pyruvate enolate transition state formed following C-C bond cleavage in the retro-aldol and decarboxylation reactions.</text>
</comment>
<dbReference type="RefSeq" id="WP_116555848.1">
    <property type="nucleotide sequence ID" value="NZ_QCZG01000043.1"/>
</dbReference>
<evidence type="ECO:0000256" key="10">
    <source>
        <dbReference type="RuleBase" id="RU004338"/>
    </source>
</evidence>
<comment type="subunit">
    <text evidence="4 10">Homotrimer.</text>
</comment>
<organism evidence="11 12">
    <name type="scientific">Pueribacillus theae</name>
    <dbReference type="NCBI Taxonomy" id="2171751"/>
    <lineage>
        <taxon>Bacteria</taxon>
        <taxon>Bacillati</taxon>
        <taxon>Bacillota</taxon>
        <taxon>Bacilli</taxon>
        <taxon>Bacillales</taxon>
        <taxon>Bacillaceae</taxon>
        <taxon>Pueribacillus</taxon>
    </lineage>
</organism>
<evidence type="ECO:0000313" key="11">
    <source>
        <dbReference type="EMBL" id="PWA08007.1"/>
    </source>
</evidence>
<dbReference type="PANTHER" id="PTHR33254:SF4">
    <property type="entry name" value="4-HYDROXY-4-METHYL-2-OXOGLUTARATE ALDOLASE 3-RELATED"/>
    <property type="match status" value="1"/>
</dbReference>
<dbReference type="GO" id="GO:0047443">
    <property type="term" value="F:4-hydroxy-4-methyl-2-oxoglutarate aldolase activity"/>
    <property type="evidence" value="ECO:0007669"/>
    <property type="project" value="UniProtKB-EC"/>
</dbReference>
<evidence type="ECO:0000256" key="4">
    <source>
        <dbReference type="ARBA" id="ARBA00011233"/>
    </source>
</evidence>
<name>A0A2U1JS28_9BACI</name>
<feature type="binding site" evidence="9">
    <location>
        <position position="98"/>
    </location>
    <ligand>
        <name>substrate</name>
    </ligand>
</feature>
<dbReference type="Gene3D" id="3.50.30.40">
    <property type="entry name" value="Ribonuclease E inhibitor RraA/RraA-like"/>
    <property type="match status" value="1"/>
</dbReference>
<evidence type="ECO:0000256" key="3">
    <source>
        <dbReference type="ARBA" id="ARBA00008621"/>
    </source>
</evidence>